<feature type="signal peptide" evidence="2">
    <location>
        <begin position="1"/>
        <end position="22"/>
    </location>
</feature>
<dbReference type="RefSeq" id="WP_184926327.1">
    <property type="nucleotide sequence ID" value="NZ_JACHMO010000001.1"/>
</dbReference>
<dbReference type="Proteomes" id="UP000552097">
    <property type="component" value="Unassembled WGS sequence"/>
</dbReference>
<dbReference type="GO" id="GO:0003677">
    <property type="term" value="F:DNA binding"/>
    <property type="evidence" value="ECO:0007669"/>
    <property type="project" value="InterPro"/>
</dbReference>
<dbReference type="SUPFAM" id="SSF56349">
    <property type="entry name" value="DNA breaking-rejoining enzymes"/>
    <property type="match status" value="1"/>
</dbReference>
<keyword evidence="1" id="KW-0233">DNA recombination</keyword>
<reference evidence="3 4" key="1">
    <citation type="submission" date="2020-08" db="EMBL/GenBank/DDBJ databases">
        <title>Sequencing the genomes of 1000 actinobacteria strains.</title>
        <authorList>
            <person name="Klenk H.-P."/>
        </authorList>
    </citation>
    <scope>NUCLEOTIDE SEQUENCE [LARGE SCALE GENOMIC DNA]</scope>
    <source>
        <strain evidence="3 4">DSM 45486</strain>
    </source>
</reference>
<protein>
    <submittedName>
        <fullName evidence="3">Integrase</fullName>
    </submittedName>
</protein>
<evidence type="ECO:0000256" key="2">
    <source>
        <dbReference type="SAM" id="SignalP"/>
    </source>
</evidence>
<proteinExistence type="predicted"/>
<evidence type="ECO:0000256" key="1">
    <source>
        <dbReference type="ARBA" id="ARBA00023172"/>
    </source>
</evidence>
<organism evidence="3 4">
    <name type="scientific">Saccharothrix ecbatanensis</name>
    <dbReference type="NCBI Taxonomy" id="1105145"/>
    <lineage>
        <taxon>Bacteria</taxon>
        <taxon>Bacillati</taxon>
        <taxon>Actinomycetota</taxon>
        <taxon>Actinomycetes</taxon>
        <taxon>Pseudonocardiales</taxon>
        <taxon>Pseudonocardiaceae</taxon>
        <taxon>Saccharothrix</taxon>
    </lineage>
</organism>
<keyword evidence="2" id="KW-0732">Signal</keyword>
<sequence length="218" mass="24268">MIRKWRAGLLAAGVSQSMAAKAYRLLRAVLMTAANEDWIIPRNLCQVRGAGPENPDERPVLTVAQVFDLASRMADRRYRDFVLLAAFATLRWDEITAPRRMDIAPDASAVRVAGAFVELPGRGLVYGPPKSRAGLRSVAIPEAIRADLLAHLDEFTDSAPDARVFTGQRGNPLRRGDFNLRTGWKKAVADISVPHLHFHDLQHREHPWLRAPRPARGT</sequence>
<dbReference type="GO" id="GO:0015074">
    <property type="term" value="P:DNA integration"/>
    <property type="evidence" value="ECO:0007669"/>
    <property type="project" value="InterPro"/>
</dbReference>
<keyword evidence="4" id="KW-1185">Reference proteome</keyword>
<comment type="caution">
    <text evidence="3">The sequence shown here is derived from an EMBL/GenBank/DDBJ whole genome shotgun (WGS) entry which is preliminary data.</text>
</comment>
<evidence type="ECO:0000313" key="3">
    <source>
        <dbReference type="EMBL" id="MBB5806609.1"/>
    </source>
</evidence>
<dbReference type="InterPro" id="IPR013762">
    <property type="entry name" value="Integrase-like_cat_sf"/>
</dbReference>
<dbReference type="GO" id="GO:0006310">
    <property type="term" value="P:DNA recombination"/>
    <property type="evidence" value="ECO:0007669"/>
    <property type="project" value="UniProtKB-KW"/>
</dbReference>
<dbReference type="EMBL" id="JACHMO010000001">
    <property type="protein sequence ID" value="MBB5806609.1"/>
    <property type="molecule type" value="Genomic_DNA"/>
</dbReference>
<name>A0A7W9M444_9PSEU</name>
<accession>A0A7W9M444</accession>
<evidence type="ECO:0000313" key="4">
    <source>
        <dbReference type="Proteomes" id="UP000552097"/>
    </source>
</evidence>
<dbReference type="AlphaFoldDB" id="A0A7W9M444"/>
<dbReference type="Gene3D" id="1.10.443.10">
    <property type="entry name" value="Intergrase catalytic core"/>
    <property type="match status" value="1"/>
</dbReference>
<feature type="chain" id="PRO_5038969601" evidence="2">
    <location>
        <begin position="23"/>
        <end position="218"/>
    </location>
</feature>
<dbReference type="InterPro" id="IPR011010">
    <property type="entry name" value="DNA_brk_join_enz"/>
</dbReference>
<gene>
    <name evidence="3" type="ORF">F4560_006377</name>
</gene>